<name>A0A381TLD4_9ZZZZ</name>
<evidence type="ECO:0008006" key="2">
    <source>
        <dbReference type="Google" id="ProtNLM"/>
    </source>
</evidence>
<accession>A0A381TLD4</accession>
<dbReference type="Gene3D" id="2.60.120.620">
    <property type="entry name" value="q2cbj1_9rhob like domain"/>
    <property type="match status" value="1"/>
</dbReference>
<dbReference type="Pfam" id="PF05721">
    <property type="entry name" value="PhyH"/>
    <property type="match status" value="1"/>
</dbReference>
<dbReference type="PANTHER" id="PTHR20883">
    <property type="entry name" value="PHYTANOYL-COA DIOXYGENASE DOMAIN CONTAINING 1"/>
    <property type="match status" value="1"/>
</dbReference>
<reference evidence="1" key="1">
    <citation type="submission" date="2018-05" db="EMBL/GenBank/DDBJ databases">
        <authorList>
            <person name="Lanie J.A."/>
            <person name="Ng W.-L."/>
            <person name="Kazmierczak K.M."/>
            <person name="Andrzejewski T.M."/>
            <person name="Davidsen T.M."/>
            <person name="Wayne K.J."/>
            <person name="Tettelin H."/>
            <person name="Glass J.I."/>
            <person name="Rusch D."/>
            <person name="Podicherti R."/>
            <person name="Tsui H.-C.T."/>
            <person name="Winkler M.E."/>
        </authorList>
    </citation>
    <scope>NUCLEOTIDE SEQUENCE</scope>
</reference>
<protein>
    <recommendedName>
        <fullName evidence="2">Phytanoyl-CoA dioxygenase family protein</fullName>
    </recommendedName>
</protein>
<evidence type="ECO:0000313" key="1">
    <source>
        <dbReference type="EMBL" id="SVA15577.1"/>
    </source>
</evidence>
<gene>
    <name evidence="1" type="ORF">METZ01_LOCUS68431</name>
</gene>
<dbReference type="SUPFAM" id="SSF51197">
    <property type="entry name" value="Clavaminate synthase-like"/>
    <property type="match status" value="1"/>
</dbReference>
<dbReference type="AlphaFoldDB" id="A0A381TLD4"/>
<organism evidence="1">
    <name type="scientific">marine metagenome</name>
    <dbReference type="NCBI Taxonomy" id="408172"/>
    <lineage>
        <taxon>unclassified sequences</taxon>
        <taxon>metagenomes</taxon>
        <taxon>ecological metagenomes</taxon>
    </lineage>
</organism>
<dbReference type="PANTHER" id="PTHR20883:SF46">
    <property type="entry name" value="PHYTANOYL-COA HYDROXYLASE"/>
    <property type="match status" value="1"/>
</dbReference>
<dbReference type="EMBL" id="UINC01004606">
    <property type="protein sequence ID" value="SVA15577.1"/>
    <property type="molecule type" value="Genomic_DNA"/>
</dbReference>
<proteinExistence type="predicted"/>
<sequence length="290" mass="31856">MGTGAFRLTDDQAAAFVRDGFVVLDGLVDPALFGPLRRCFDRLFRGEFETGVEPDEVNWQEGEGDSTLTRQICNGWRADRLVAATVLRADLGEAIARLAGWPGARIIQDNLLWKPPGARSLGFHRDNAYLPWYRPQEMATCWMALDDTSAAGGTVEFARGSHRWPDQGDSEAEFHAPQDHRTVVAEAAARHGADLDIVPVEVDAGGGSFHHGWTWHGSGANDTGTDRRALVMHCANSGARFHRPGFGEGNGPIYSRYAQPDDDAMDEAHFPILWREDGYRTPGLTDPGSR</sequence>
<dbReference type="InterPro" id="IPR008775">
    <property type="entry name" value="Phytyl_CoA_dOase-like"/>
</dbReference>